<dbReference type="OrthoDB" id="3169036at2759"/>
<evidence type="ECO:0000256" key="1">
    <source>
        <dbReference type="SAM" id="MobiDB-lite"/>
    </source>
</evidence>
<feature type="compositionally biased region" description="Basic and acidic residues" evidence="1">
    <location>
        <begin position="1"/>
        <end position="27"/>
    </location>
</feature>
<feature type="region of interest" description="Disordered" evidence="1">
    <location>
        <begin position="1"/>
        <end position="45"/>
    </location>
</feature>
<sequence>HKQRSQEGRERRREVAPRSSVIREDTAVHSSCRQQRGSAAPRREPACSHTYAALGAQTHAHAHAPTSGKEPISVEQDVENLPILLLNFILFSPPSPPCWFLSLITLTIFFFVLPIVSVAEGAMPGESAHRAVPSPALPEMGQENTGIPGPDSQAQQSKTEMKKNYQCTARMKCTMTMDFA</sequence>
<evidence type="ECO:0000313" key="3">
    <source>
        <dbReference type="EMBL" id="KAG9339411.1"/>
    </source>
</evidence>
<feature type="region of interest" description="Disordered" evidence="1">
    <location>
        <begin position="126"/>
        <end position="163"/>
    </location>
</feature>
<feature type="non-terminal residue" evidence="3">
    <location>
        <position position="180"/>
    </location>
</feature>
<keyword evidence="2" id="KW-1133">Transmembrane helix</keyword>
<evidence type="ECO:0000256" key="2">
    <source>
        <dbReference type="SAM" id="Phobius"/>
    </source>
</evidence>
<keyword evidence="2" id="KW-0472">Membrane</keyword>
<keyword evidence="2" id="KW-0812">Transmembrane</keyword>
<dbReference type="EMBL" id="JAFBMS010000054">
    <property type="protein sequence ID" value="KAG9339411.1"/>
    <property type="molecule type" value="Genomic_DNA"/>
</dbReference>
<feature type="transmembrane region" description="Helical" evidence="2">
    <location>
        <begin position="99"/>
        <end position="119"/>
    </location>
</feature>
<gene>
    <name evidence="3" type="ORF">JZ751_023805</name>
</gene>
<comment type="caution">
    <text evidence="3">The sequence shown here is derived from an EMBL/GenBank/DDBJ whole genome shotgun (WGS) entry which is preliminary data.</text>
</comment>
<accession>A0A8T2NK87</accession>
<organism evidence="3 4">
    <name type="scientific">Albula glossodonta</name>
    <name type="common">roundjaw bonefish</name>
    <dbReference type="NCBI Taxonomy" id="121402"/>
    <lineage>
        <taxon>Eukaryota</taxon>
        <taxon>Metazoa</taxon>
        <taxon>Chordata</taxon>
        <taxon>Craniata</taxon>
        <taxon>Vertebrata</taxon>
        <taxon>Euteleostomi</taxon>
        <taxon>Actinopterygii</taxon>
        <taxon>Neopterygii</taxon>
        <taxon>Teleostei</taxon>
        <taxon>Albuliformes</taxon>
        <taxon>Albulidae</taxon>
        <taxon>Albula</taxon>
    </lineage>
</organism>
<dbReference type="Proteomes" id="UP000824540">
    <property type="component" value="Unassembled WGS sequence"/>
</dbReference>
<evidence type="ECO:0000313" key="4">
    <source>
        <dbReference type="Proteomes" id="UP000824540"/>
    </source>
</evidence>
<protein>
    <submittedName>
        <fullName evidence="3">Uncharacterized protein</fullName>
    </submittedName>
</protein>
<name>A0A8T2NK87_9TELE</name>
<feature type="compositionally biased region" description="Polar residues" evidence="1">
    <location>
        <begin position="28"/>
        <end position="37"/>
    </location>
</feature>
<keyword evidence="4" id="KW-1185">Reference proteome</keyword>
<dbReference type="AlphaFoldDB" id="A0A8T2NK87"/>
<feature type="non-terminal residue" evidence="3">
    <location>
        <position position="1"/>
    </location>
</feature>
<reference evidence="3" key="1">
    <citation type="thesis" date="2021" institute="BYU ScholarsArchive" country="Provo, UT, USA">
        <title>Applications of and Algorithms for Genome Assembly and Genomic Analyses with an Emphasis on Marine Teleosts.</title>
        <authorList>
            <person name="Pickett B.D."/>
        </authorList>
    </citation>
    <scope>NUCLEOTIDE SEQUENCE</scope>
    <source>
        <strain evidence="3">HI-2016</strain>
    </source>
</reference>
<proteinExistence type="predicted"/>